<name>A0A402DQ80_9CELL</name>
<evidence type="ECO:0000256" key="1">
    <source>
        <dbReference type="SAM" id="Phobius"/>
    </source>
</evidence>
<dbReference type="RefSeq" id="WP_130780880.1">
    <property type="nucleotide sequence ID" value="NZ_BIMR01000086.1"/>
</dbReference>
<keyword evidence="1" id="KW-0472">Membrane</keyword>
<dbReference type="PANTHER" id="PTHR23028:SF131">
    <property type="entry name" value="BLR2367 PROTEIN"/>
    <property type="match status" value="1"/>
</dbReference>
<feature type="transmembrane region" description="Helical" evidence="1">
    <location>
        <begin position="76"/>
        <end position="97"/>
    </location>
</feature>
<dbReference type="EMBL" id="BIMR01000086">
    <property type="protein sequence ID" value="GCE76275.1"/>
    <property type="molecule type" value="Genomic_DNA"/>
</dbReference>
<dbReference type="InterPro" id="IPR002656">
    <property type="entry name" value="Acyl_transf_3_dom"/>
</dbReference>
<dbReference type="PANTHER" id="PTHR23028">
    <property type="entry name" value="ACETYLTRANSFERASE"/>
    <property type="match status" value="1"/>
</dbReference>
<evidence type="ECO:0000259" key="2">
    <source>
        <dbReference type="Pfam" id="PF01757"/>
    </source>
</evidence>
<feature type="transmembrane region" description="Helical" evidence="1">
    <location>
        <begin position="285"/>
        <end position="303"/>
    </location>
</feature>
<keyword evidence="1" id="KW-1133">Transmembrane helix</keyword>
<feature type="transmembrane region" description="Helical" evidence="1">
    <location>
        <begin position="117"/>
        <end position="137"/>
    </location>
</feature>
<dbReference type="InterPro" id="IPR050879">
    <property type="entry name" value="Acyltransferase_3"/>
</dbReference>
<feature type="transmembrane region" description="Helical" evidence="1">
    <location>
        <begin position="315"/>
        <end position="334"/>
    </location>
</feature>
<protein>
    <submittedName>
        <fullName evidence="3">Acyltransferase</fullName>
    </submittedName>
</protein>
<keyword evidence="4" id="KW-1185">Reference proteome</keyword>
<dbReference type="GO" id="GO:0016747">
    <property type="term" value="F:acyltransferase activity, transferring groups other than amino-acyl groups"/>
    <property type="evidence" value="ECO:0007669"/>
    <property type="project" value="InterPro"/>
</dbReference>
<proteinExistence type="predicted"/>
<gene>
    <name evidence="3" type="ORF">CBZ_13310</name>
</gene>
<feature type="transmembrane region" description="Helical" evidence="1">
    <location>
        <begin position="169"/>
        <end position="190"/>
    </location>
</feature>
<feature type="domain" description="Acyltransferase 3" evidence="2">
    <location>
        <begin position="31"/>
        <end position="362"/>
    </location>
</feature>
<accession>A0A402DQ80</accession>
<dbReference type="AlphaFoldDB" id="A0A402DQ80"/>
<dbReference type="Pfam" id="PF01757">
    <property type="entry name" value="Acyl_transf_3"/>
    <property type="match status" value="1"/>
</dbReference>
<organism evidence="3 4">
    <name type="scientific">Cellulomonas biazotea</name>
    <dbReference type="NCBI Taxonomy" id="1709"/>
    <lineage>
        <taxon>Bacteria</taxon>
        <taxon>Bacillati</taxon>
        <taxon>Actinomycetota</taxon>
        <taxon>Actinomycetes</taxon>
        <taxon>Micrococcales</taxon>
        <taxon>Cellulomonadaceae</taxon>
        <taxon>Cellulomonas</taxon>
    </lineage>
</organism>
<keyword evidence="1" id="KW-0812">Transmembrane</keyword>
<feature type="transmembrane region" description="Helical" evidence="1">
    <location>
        <begin position="340"/>
        <end position="361"/>
    </location>
</feature>
<dbReference type="GO" id="GO:0016020">
    <property type="term" value="C:membrane"/>
    <property type="evidence" value="ECO:0007669"/>
    <property type="project" value="TreeGrafter"/>
</dbReference>
<feature type="transmembrane region" description="Helical" evidence="1">
    <location>
        <begin position="35"/>
        <end position="56"/>
    </location>
</feature>
<feature type="transmembrane region" description="Helical" evidence="1">
    <location>
        <begin position="202"/>
        <end position="218"/>
    </location>
</feature>
<evidence type="ECO:0000313" key="3">
    <source>
        <dbReference type="EMBL" id="GCE76275.1"/>
    </source>
</evidence>
<comment type="caution">
    <text evidence="3">The sequence shown here is derived from an EMBL/GenBank/DDBJ whole genome shotgun (WGS) entry which is preliminary data.</text>
</comment>
<dbReference type="Proteomes" id="UP000289954">
    <property type="component" value="Unassembled WGS sequence"/>
</dbReference>
<reference evidence="3 4" key="1">
    <citation type="submission" date="2019-01" db="EMBL/GenBank/DDBJ databases">
        <title>Draft genome sequence of Cellulomonas takizawaensis strain TKZ-21.</title>
        <authorList>
            <person name="Yamamura H."/>
            <person name="Hayashi T."/>
            <person name="Hamada M."/>
            <person name="Serisawa Y."/>
            <person name="Matsuyama K."/>
            <person name="Nakagawa Y."/>
            <person name="Otoguro M."/>
            <person name="Yanagida F."/>
            <person name="Hayakawa M."/>
        </authorList>
    </citation>
    <scope>NUCLEOTIDE SEQUENCE [LARGE SCALE GENOMIC DNA]</scope>
    <source>
        <strain evidence="3 4">NBRC12680</strain>
    </source>
</reference>
<feature type="transmembrane region" description="Helical" evidence="1">
    <location>
        <begin position="254"/>
        <end position="273"/>
    </location>
</feature>
<keyword evidence="3" id="KW-0808">Transferase</keyword>
<dbReference type="GO" id="GO:0000271">
    <property type="term" value="P:polysaccharide biosynthetic process"/>
    <property type="evidence" value="ECO:0007669"/>
    <property type="project" value="TreeGrafter"/>
</dbReference>
<evidence type="ECO:0000313" key="4">
    <source>
        <dbReference type="Proteomes" id="UP000289954"/>
    </source>
</evidence>
<dbReference type="OrthoDB" id="3404679at2"/>
<keyword evidence="3" id="KW-0012">Acyltransferase</keyword>
<feature type="transmembrane region" description="Helical" evidence="1">
    <location>
        <begin position="224"/>
        <end position="242"/>
    </location>
</feature>
<sequence>MTSAVVEPVTELLAERETGVAPTSPGRDRIEFVHLLRGAAAAAVVWAHLSGFWLYANERSWVVQQLWAQYVVVPFHLFQNAGHLGVVVFFLISGYIISYTSERETRREFAVKRALRIFPMLAVAVLVTGVALAAARANGIDTLPGMVHGTPVDYLKAVFVLDQLTGTTFVLGSTWTLAIELTFYTLVLLLIPMSRRDPVRSTWVMVGVWAVVTPVVIATPSLKYLSTTCVYLAFLFVGRTFYLQAKGRASTSVSIGIVATTGLLYVLFYTVAFPGELMTPSVEPAASYVLAIVVFLATSRARITRLWRPFRVLGDISYSLYLLHLPVGMLAITLLDRAGLPFTVAFVLGVTASLVSSWVTYRWVERPSQRLARTMLRRRPRPAPAP</sequence>